<gene>
    <name evidence="11" type="ORF">TTEB3V08_LOCUS4668</name>
</gene>
<name>A0A7R9IE30_9NEOP</name>
<dbReference type="PANTHER" id="PTHR24409">
    <property type="entry name" value="ZINC FINGER PROTEIN 142"/>
    <property type="match status" value="1"/>
</dbReference>
<evidence type="ECO:0000313" key="11">
    <source>
        <dbReference type="EMBL" id="CAD7456644.1"/>
    </source>
</evidence>
<feature type="domain" description="C2H2-type" evidence="10">
    <location>
        <begin position="147"/>
        <end position="174"/>
    </location>
</feature>
<dbReference type="PANTHER" id="PTHR24409:SF295">
    <property type="entry name" value="AZ2-RELATED"/>
    <property type="match status" value="1"/>
</dbReference>
<keyword evidence="7" id="KW-0804">Transcription</keyword>
<keyword evidence="2" id="KW-0479">Metal-binding</keyword>
<dbReference type="AlphaFoldDB" id="A0A7R9IE30"/>
<reference evidence="11" key="1">
    <citation type="submission" date="2020-11" db="EMBL/GenBank/DDBJ databases">
        <authorList>
            <person name="Tran Van P."/>
        </authorList>
    </citation>
    <scope>NUCLEOTIDE SEQUENCE</scope>
</reference>
<dbReference type="GO" id="GO:0000981">
    <property type="term" value="F:DNA-binding transcription factor activity, RNA polymerase II-specific"/>
    <property type="evidence" value="ECO:0007669"/>
    <property type="project" value="TreeGrafter"/>
</dbReference>
<evidence type="ECO:0000256" key="6">
    <source>
        <dbReference type="ARBA" id="ARBA00023015"/>
    </source>
</evidence>
<dbReference type="GO" id="GO:0005634">
    <property type="term" value="C:nucleus"/>
    <property type="evidence" value="ECO:0007669"/>
    <property type="project" value="UniProtKB-SubCell"/>
</dbReference>
<evidence type="ECO:0000256" key="8">
    <source>
        <dbReference type="ARBA" id="ARBA00023242"/>
    </source>
</evidence>
<evidence type="ECO:0000259" key="10">
    <source>
        <dbReference type="PROSITE" id="PS50157"/>
    </source>
</evidence>
<dbReference type="InterPro" id="IPR013087">
    <property type="entry name" value="Znf_C2H2_type"/>
</dbReference>
<dbReference type="GO" id="GO:0000977">
    <property type="term" value="F:RNA polymerase II transcription regulatory region sequence-specific DNA binding"/>
    <property type="evidence" value="ECO:0007669"/>
    <property type="project" value="TreeGrafter"/>
</dbReference>
<evidence type="ECO:0000256" key="3">
    <source>
        <dbReference type="ARBA" id="ARBA00022737"/>
    </source>
</evidence>
<keyword evidence="5" id="KW-0862">Zinc</keyword>
<dbReference type="SUPFAM" id="SSF57667">
    <property type="entry name" value="beta-beta-alpha zinc fingers"/>
    <property type="match status" value="2"/>
</dbReference>
<accession>A0A7R9IE30</accession>
<sequence length="199" mass="22605">MHLHLSGRLENHSQCTWLGWNPDLPVFGSLVLESSVLDHATTKAGPLVAVPRLIKPYACNQCHKMFKHPASLRQHFKAHTGETKCPLCHAVMNRKYELREHMRRRHNVVHFARQQASGTEGNGTVDSSLCLGLAMWIAGNAERSDLFPCEVCGKSFKHRASRYNHMARHLGTTQCHICQTVLGQKNSYRRHMKHVHGMD</sequence>
<keyword evidence="4 9" id="KW-0863">Zinc-finger</keyword>
<keyword evidence="8" id="KW-0539">Nucleus</keyword>
<keyword evidence="3" id="KW-0677">Repeat</keyword>
<dbReference type="Pfam" id="PF00096">
    <property type="entry name" value="zf-C2H2"/>
    <property type="match status" value="3"/>
</dbReference>
<evidence type="ECO:0000256" key="4">
    <source>
        <dbReference type="ARBA" id="ARBA00022771"/>
    </source>
</evidence>
<evidence type="ECO:0000256" key="7">
    <source>
        <dbReference type="ARBA" id="ARBA00023163"/>
    </source>
</evidence>
<evidence type="ECO:0000256" key="9">
    <source>
        <dbReference type="PROSITE-ProRule" id="PRU00042"/>
    </source>
</evidence>
<evidence type="ECO:0000256" key="2">
    <source>
        <dbReference type="ARBA" id="ARBA00022723"/>
    </source>
</evidence>
<comment type="subcellular location">
    <subcellularLocation>
        <location evidence="1">Nucleus</location>
    </subcellularLocation>
</comment>
<keyword evidence="6" id="KW-0805">Transcription regulation</keyword>
<dbReference type="FunFam" id="3.30.160.60:FF:000060">
    <property type="entry name" value="zinc finger protein 436"/>
    <property type="match status" value="1"/>
</dbReference>
<feature type="domain" description="C2H2-type" evidence="10">
    <location>
        <begin position="57"/>
        <end position="84"/>
    </location>
</feature>
<organism evidence="11">
    <name type="scientific">Timema tahoe</name>
    <dbReference type="NCBI Taxonomy" id="61484"/>
    <lineage>
        <taxon>Eukaryota</taxon>
        <taxon>Metazoa</taxon>
        <taxon>Ecdysozoa</taxon>
        <taxon>Arthropoda</taxon>
        <taxon>Hexapoda</taxon>
        <taxon>Insecta</taxon>
        <taxon>Pterygota</taxon>
        <taxon>Neoptera</taxon>
        <taxon>Polyneoptera</taxon>
        <taxon>Phasmatodea</taxon>
        <taxon>Timematodea</taxon>
        <taxon>Timematoidea</taxon>
        <taxon>Timematidae</taxon>
        <taxon>Timema</taxon>
    </lineage>
</organism>
<dbReference type="PROSITE" id="PS50157">
    <property type="entry name" value="ZINC_FINGER_C2H2_2"/>
    <property type="match status" value="2"/>
</dbReference>
<dbReference type="Gene3D" id="3.30.160.60">
    <property type="entry name" value="Classic Zinc Finger"/>
    <property type="match status" value="2"/>
</dbReference>
<evidence type="ECO:0000256" key="5">
    <source>
        <dbReference type="ARBA" id="ARBA00022833"/>
    </source>
</evidence>
<dbReference type="InterPro" id="IPR036236">
    <property type="entry name" value="Znf_C2H2_sf"/>
</dbReference>
<dbReference type="PROSITE" id="PS00028">
    <property type="entry name" value="ZINC_FINGER_C2H2_1"/>
    <property type="match status" value="4"/>
</dbReference>
<dbReference type="GO" id="GO:0008270">
    <property type="term" value="F:zinc ion binding"/>
    <property type="evidence" value="ECO:0007669"/>
    <property type="project" value="UniProtKB-KW"/>
</dbReference>
<proteinExistence type="predicted"/>
<dbReference type="SMART" id="SM00355">
    <property type="entry name" value="ZnF_C2H2"/>
    <property type="match status" value="4"/>
</dbReference>
<evidence type="ECO:0000256" key="1">
    <source>
        <dbReference type="ARBA" id="ARBA00004123"/>
    </source>
</evidence>
<dbReference type="EMBL" id="OE001356">
    <property type="protein sequence ID" value="CAD7456644.1"/>
    <property type="molecule type" value="Genomic_DNA"/>
</dbReference>
<protein>
    <recommendedName>
        <fullName evidence="10">C2H2-type domain-containing protein</fullName>
    </recommendedName>
</protein>